<keyword evidence="2" id="KW-1185">Reference proteome</keyword>
<dbReference type="Proteomes" id="UP001201844">
    <property type="component" value="Unassembled WGS sequence"/>
</dbReference>
<dbReference type="RefSeq" id="WP_241596642.1">
    <property type="nucleotide sequence ID" value="NZ_JAKVIN010000001.1"/>
</dbReference>
<name>A0ABT0CHC9_9HYPH</name>
<protein>
    <submittedName>
        <fullName evidence="1">Uncharacterized protein</fullName>
    </submittedName>
</protein>
<comment type="caution">
    <text evidence="1">The sequence shown here is derived from an EMBL/GenBank/DDBJ whole genome shotgun (WGS) entry which is preliminary data.</text>
</comment>
<evidence type="ECO:0000313" key="2">
    <source>
        <dbReference type="Proteomes" id="UP001201844"/>
    </source>
</evidence>
<proteinExistence type="predicted"/>
<sequence length="104" mass="11307">MTASQTQSLPDTERYTLEHDTLCRLAALAASCPRHWCRLRRCRRAGICLGALRPVEGAPALFLPPCVPSLDAPPAAAFRASVRSWADRLARCGMSAFDSPPRDG</sequence>
<reference evidence="1 2" key="1">
    <citation type="submission" date="2022-02" db="EMBL/GenBank/DDBJ databases">
        <title>Shinella B3.7 sp. nov., isolated from Sediment (Zhairuo Island).</title>
        <authorList>
            <person name="Chen G."/>
        </authorList>
    </citation>
    <scope>NUCLEOTIDE SEQUENCE [LARGE SCALE GENOMIC DNA]</scope>
    <source>
        <strain evidence="1 2">B3.7</strain>
    </source>
</reference>
<gene>
    <name evidence="1" type="ORF">MKI86_02480</name>
</gene>
<accession>A0ABT0CHC9</accession>
<evidence type="ECO:0000313" key="1">
    <source>
        <dbReference type="EMBL" id="MCJ8147993.1"/>
    </source>
</evidence>
<organism evidence="1 2">
    <name type="scientific">Shinella sedimenti</name>
    <dbReference type="NCBI Taxonomy" id="2919913"/>
    <lineage>
        <taxon>Bacteria</taxon>
        <taxon>Pseudomonadati</taxon>
        <taxon>Pseudomonadota</taxon>
        <taxon>Alphaproteobacteria</taxon>
        <taxon>Hyphomicrobiales</taxon>
        <taxon>Rhizobiaceae</taxon>
        <taxon>Shinella</taxon>
    </lineage>
</organism>
<dbReference type="EMBL" id="JAKVIN010000001">
    <property type="protein sequence ID" value="MCJ8147993.1"/>
    <property type="molecule type" value="Genomic_DNA"/>
</dbReference>